<evidence type="ECO:0000256" key="3">
    <source>
        <dbReference type="ARBA" id="ARBA00022679"/>
    </source>
</evidence>
<evidence type="ECO:0000256" key="4">
    <source>
        <dbReference type="ARBA" id="ARBA00022777"/>
    </source>
</evidence>
<dbReference type="Pfam" id="PF00454">
    <property type="entry name" value="PI3_PI4_kinase"/>
    <property type="match status" value="1"/>
</dbReference>
<dbReference type="InterPro" id="IPR000403">
    <property type="entry name" value="PI3/4_kinase_cat_dom"/>
</dbReference>
<evidence type="ECO:0000313" key="7">
    <source>
        <dbReference type="Proteomes" id="UP000008983"/>
    </source>
</evidence>
<evidence type="ECO:0000256" key="2">
    <source>
        <dbReference type="ARBA" id="ARBA00012169"/>
    </source>
</evidence>
<dbReference type="InParanoid" id="G0R500"/>
<keyword evidence="4" id="KW-0418">Kinase</keyword>
<dbReference type="AlphaFoldDB" id="G0R500"/>
<dbReference type="InterPro" id="IPR036940">
    <property type="entry name" value="PI3/4_kinase_cat_sf"/>
</dbReference>
<dbReference type="PANTHER" id="PTHR10048:SF22">
    <property type="entry name" value="PHOSPHATIDYLINOSITOL 4-KINASE BETA"/>
    <property type="match status" value="1"/>
</dbReference>
<evidence type="ECO:0000313" key="6">
    <source>
        <dbReference type="EMBL" id="EGR27463.1"/>
    </source>
</evidence>
<reference evidence="6 7" key="1">
    <citation type="submission" date="2011-07" db="EMBL/GenBank/DDBJ databases">
        <authorList>
            <person name="Coyne R."/>
            <person name="Brami D."/>
            <person name="Johnson J."/>
            <person name="Hostetler J."/>
            <person name="Hannick L."/>
            <person name="Clark T."/>
            <person name="Cassidy-Hanley D."/>
            <person name="Inman J."/>
        </authorList>
    </citation>
    <scope>NUCLEOTIDE SEQUENCE [LARGE SCALE GENOMIC DNA]</scope>
    <source>
        <strain evidence="6 7">G5</strain>
    </source>
</reference>
<organism evidence="6 7">
    <name type="scientific">Ichthyophthirius multifiliis</name>
    <name type="common">White spot disease agent</name>
    <name type="synonym">Ich</name>
    <dbReference type="NCBI Taxonomy" id="5932"/>
    <lineage>
        <taxon>Eukaryota</taxon>
        <taxon>Sar</taxon>
        <taxon>Alveolata</taxon>
        <taxon>Ciliophora</taxon>
        <taxon>Intramacronucleata</taxon>
        <taxon>Oligohymenophorea</taxon>
        <taxon>Hymenostomatida</taxon>
        <taxon>Ophryoglenina</taxon>
        <taxon>Ichthyophthirius</taxon>
    </lineage>
</organism>
<dbReference type="Proteomes" id="UP000008983">
    <property type="component" value="Unassembled WGS sequence"/>
</dbReference>
<dbReference type="eggNOG" id="KOG0903">
    <property type="taxonomic scope" value="Eukaryota"/>
</dbReference>
<dbReference type="GO" id="GO:0046854">
    <property type="term" value="P:phosphatidylinositol phosphate biosynthetic process"/>
    <property type="evidence" value="ECO:0007669"/>
    <property type="project" value="InterPro"/>
</dbReference>
<comment type="catalytic activity">
    <reaction evidence="1">
        <text>a 1,2-diacyl-sn-glycero-3-phospho-(1D-myo-inositol) + ATP = a 1,2-diacyl-sn-glycero-3-phospho-(1D-myo-inositol 4-phosphate) + ADP + H(+)</text>
        <dbReference type="Rhea" id="RHEA:19877"/>
        <dbReference type="ChEBI" id="CHEBI:15378"/>
        <dbReference type="ChEBI" id="CHEBI:30616"/>
        <dbReference type="ChEBI" id="CHEBI:57880"/>
        <dbReference type="ChEBI" id="CHEBI:58178"/>
        <dbReference type="ChEBI" id="CHEBI:456216"/>
        <dbReference type="EC" id="2.7.1.67"/>
    </reaction>
</comment>
<dbReference type="PANTHER" id="PTHR10048">
    <property type="entry name" value="PHOSPHATIDYLINOSITOL KINASE"/>
    <property type="match status" value="1"/>
</dbReference>
<dbReference type="OrthoDB" id="10264149at2759"/>
<evidence type="ECO:0000259" key="5">
    <source>
        <dbReference type="PROSITE" id="PS50290"/>
    </source>
</evidence>
<proteinExistence type="predicted"/>
<dbReference type="GO" id="GO:0048015">
    <property type="term" value="P:phosphatidylinositol-mediated signaling"/>
    <property type="evidence" value="ECO:0007669"/>
    <property type="project" value="TreeGrafter"/>
</dbReference>
<dbReference type="SUPFAM" id="SSF56112">
    <property type="entry name" value="Protein kinase-like (PK-like)"/>
    <property type="match status" value="1"/>
</dbReference>
<dbReference type="InterPro" id="IPR011009">
    <property type="entry name" value="Kinase-like_dom_sf"/>
</dbReference>
<keyword evidence="6" id="KW-0012">Acyltransferase</keyword>
<dbReference type="FunFam" id="1.10.1070.11:FF:000016">
    <property type="entry name" value="PIK1p Phosphatidylinositol 4-kinase"/>
    <property type="match status" value="1"/>
</dbReference>
<sequence>MLKLCRINPNLQSDHVWRDDLEFYIPQICNYFVFHEELNNQQLKDFLKESGKISYFFAHNLFFYLRSISQTIEKQKIQDLILVWDVLEEFYTIFSQHFYCQQLNTNHIIKQLQINKVNIFDEKTQLQQQQQEQNLYGSMQTEEEQSLNFKQIKMQNYIEQDIFGITNDNLKKEYMKDGFISTICFFNDIIEISNILKDADPKIISLIHELTKINQQLPANIYIPFLKKSIRNHVVLNIVTSECKVFSSKERSPYYICLEIFRPEELFDLSSEQTYIEEKNKNGITQQIKWLYDYILSLPITLETGDNIKQEQFAIQLIQQFHQIFKMEDLNIKLTPYEIVSMGPTSGIIEMIKDSVTLADLKKNIYTYYKEISDLNNFFEVFYGDDLKKAQKNLISSLVGYSLVCYFLQIKDRHNGNILLHKEGHIIHIDFGFFLSNAPGKGIAFEQNVPFKLLSEYIQIFGGVESKLFQKFRKLFFKGFQAACKHQDKILILVKMLYSGHGTTLPCFQKGELCIQELVQRFNPPNVTNDGDLSIHCNMLINQSLDNWRARWYDKWQYFCQGIFY</sequence>
<dbReference type="SMART" id="SM00146">
    <property type="entry name" value="PI3Kc"/>
    <property type="match status" value="1"/>
</dbReference>
<keyword evidence="3 6" id="KW-0808">Transferase</keyword>
<dbReference type="STRING" id="857967.G0R500"/>
<dbReference type="GO" id="GO:0005737">
    <property type="term" value="C:cytoplasm"/>
    <property type="evidence" value="ECO:0007669"/>
    <property type="project" value="TreeGrafter"/>
</dbReference>
<accession>G0R500</accession>
<keyword evidence="7" id="KW-1185">Reference proteome</keyword>
<protein>
    <recommendedName>
        <fullName evidence="2">1-phosphatidylinositol 4-kinase</fullName>
        <ecNumber evidence="2">2.7.1.67</ecNumber>
    </recommendedName>
</protein>
<dbReference type="Gene3D" id="3.30.1010.10">
    <property type="entry name" value="Phosphatidylinositol 3-kinase Catalytic Subunit, Chain A, domain 4"/>
    <property type="match status" value="1"/>
</dbReference>
<dbReference type="GO" id="GO:0016020">
    <property type="term" value="C:membrane"/>
    <property type="evidence" value="ECO:0007669"/>
    <property type="project" value="TreeGrafter"/>
</dbReference>
<name>G0R500_ICHMU</name>
<dbReference type="RefSeq" id="XP_004024373.1">
    <property type="nucleotide sequence ID" value="XM_004024324.1"/>
</dbReference>
<gene>
    <name evidence="6" type="ORF">IMG5_195750</name>
</gene>
<dbReference type="GO" id="GO:0004430">
    <property type="term" value="F:1-phosphatidylinositol 4-kinase activity"/>
    <property type="evidence" value="ECO:0007669"/>
    <property type="project" value="UniProtKB-EC"/>
</dbReference>
<evidence type="ECO:0000256" key="1">
    <source>
        <dbReference type="ARBA" id="ARBA00001686"/>
    </source>
</evidence>
<dbReference type="InterPro" id="IPR015433">
    <property type="entry name" value="PI3/4_kinase"/>
</dbReference>
<dbReference type="PROSITE" id="PS50290">
    <property type="entry name" value="PI3_4_KINASE_3"/>
    <property type="match status" value="1"/>
</dbReference>
<dbReference type="Gene3D" id="1.10.1070.11">
    <property type="entry name" value="Phosphatidylinositol 3-/4-kinase, catalytic domain"/>
    <property type="match status" value="1"/>
</dbReference>
<dbReference type="GeneID" id="14903527"/>
<dbReference type="CDD" id="cd00893">
    <property type="entry name" value="PI4Kc_III"/>
    <property type="match status" value="1"/>
</dbReference>
<dbReference type="OMA" id="SGIMEMI"/>
<dbReference type="EMBL" id="GL984359">
    <property type="protein sequence ID" value="EGR27463.1"/>
    <property type="molecule type" value="Genomic_DNA"/>
</dbReference>
<feature type="domain" description="PI3K/PI4K catalytic" evidence="5">
    <location>
        <begin position="275"/>
        <end position="547"/>
    </location>
</feature>
<dbReference type="GO" id="GO:0016746">
    <property type="term" value="F:acyltransferase activity"/>
    <property type="evidence" value="ECO:0007669"/>
    <property type="project" value="UniProtKB-KW"/>
</dbReference>
<dbReference type="EC" id="2.7.1.67" evidence="2"/>